<keyword evidence="2" id="KW-1185">Reference proteome</keyword>
<reference evidence="1 2" key="1">
    <citation type="submission" date="2023-10" db="EMBL/GenBank/DDBJ databases">
        <title>Genome-Wide Identification Analysis in wild type Solanum Pinnatisectum Reveals Some Genes Defensing Phytophthora Infestans.</title>
        <authorList>
            <person name="Sun C."/>
        </authorList>
    </citation>
    <scope>NUCLEOTIDE SEQUENCE [LARGE SCALE GENOMIC DNA]</scope>
    <source>
        <strain evidence="1">LQN</strain>
        <tissue evidence="1">Leaf</tissue>
    </source>
</reference>
<evidence type="ECO:0000313" key="1">
    <source>
        <dbReference type="EMBL" id="KAK4717557.1"/>
    </source>
</evidence>
<sequence length="240" mass="28711">MVDLGFRGSKYTWTNKRYRNRTNLILERLDMCVANTSWVIRYPNTTVTHLIRTKSDHYPLKVRLDNAQNPMHNKPFRMICFDTPSNLPNSIKMFQREATKWNKTTFGNIFHKIRRILIRFQGIQKSSAYLYNHFLWNLKAELQKEYEALLKVEKDFWRTKSRIYWLSQGDANTKFFHTTTINRRRKNKINNLLGDTGNTIFDPIQIATHIQSYFPKLFTTNHPYNIRCQTRNQDDHSSPS</sequence>
<evidence type="ECO:0000313" key="2">
    <source>
        <dbReference type="Proteomes" id="UP001311915"/>
    </source>
</evidence>
<proteinExistence type="predicted"/>
<evidence type="ECO:0008006" key="3">
    <source>
        <dbReference type="Google" id="ProtNLM"/>
    </source>
</evidence>
<dbReference type="Proteomes" id="UP001311915">
    <property type="component" value="Unassembled WGS sequence"/>
</dbReference>
<organism evidence="1 2">
    <name type="scientific">Solanum pinnatisectum</name>
    <name type="common">tansyleaf nightshade</name>
    <dbReference type="NCBI Taxonomy" id="50273"/>
    <lineage>
        <taxon>Eukaryota</taxon>
        <taxon>Viridiplantae</taxon>
        <taxon>Streptophyta</taxon>
        <taxon>Embryophyta</taxon>
        <taxon>Tracheophyta</taxon>
        <taxon>Spermatophyta</taxon>
        <taxon>Magnoliopsida</taxon>
        <taxon>eudicotyledons</taxon>
        <taxon>Gunneridae</taxon>
        <taxon>Pentapetalae</taxon>
        <taxon>asterids</taxon>
        <taxon>lamiids</taxon>
        <taxon>Solanales</taxon>
        <taxon>Solanaceae</taxon>
        <taxon>Solanoideae</taxon>
        <taxon>Solaneae</taxon>
        <taxon>Solanum</taxon>
    </lineage>
</organism>
<comment type="caution">
    <text evidence="1">The sequence shown here is derived from an EMBL/GenBank/DDBJ whole genome shotgun (WGS) entry which is preliminary data.</text>
</comment>
<dbReference type="PANTHER" id="PTHR33710:SF67">
    <property type="entry name" value="RETROTRANSPOSON PROTEIN, UNCLASSIFIED"/>
    <property type="match status" value="1"/>
</dbReference>
<gene>
    <name evidence="1" type="ORF">R3W88_015895</name>
</gene>
<dbReference type="EMBL" id="JAWPEI010000008">
    <property type="protein sequence ID" value="KAK4717557.1"/>
    <property type="molecule type" value="Genomic_DNA"/>
</dbReference>
<name>A0AAV9KWZ1_9SOLN</name>
<protein>
    <recommendedName>
        <fullName evidence="3">Reverse transcriptase</fullName>
    </recommendedName>
</protein>
<dbReference type="SUPFAM" id="SSF56219">
    <property type="entry name" value="DNase I-like"/>
    <property type="match status" value="1"/>
</dbReference>
<dbReference type="AlphaFoldDB" id="A0AAV9KWZ1"/>
<dbReference type="InterPro" id="IPR036691">
    <property type="entry name" value="Endo/exonu/phosph_ase_sf"/>
</dbReference>
<accession>A0AAV9KWZ1</accession>
<dbReference type="PANTHER" id="PTHR33710">
    <property type="entry name" value="BNAC02G09200D PROTEIN"/>
    <property type="match status" value="1"/>
</dbReference>